<dbReference type="RefSeq" id="WP_103931936.1">
    <property type="nucleotide sequence ID" value="NZ_FNVA01000001.1"/>
</dbReference>
<dbReference type="EMBL" id="FNVA01000001">
    <property type="protein sequence ID" value="SEF76748.1"/>
    <property type="molecule type" value="Genomic_DNA"/>
</dbReference>
<dbReference type="AlphaFoldDB" id="A0A1H5UQM7"/>
<keyword evidence="3" id="KW-1185">Reference proteome</keyword>
<accession>A0A1H5UQM7</accession>
<dbReference type="Proteomes" id="UP000236728">
    <property type="component" value="Unassembled WGS sequence"/>
</dbReference>
<keyword evidence="1" id="KW-0812">Transmembrane</keyword>
<evidence type="ECO:0000313" key="3">
    <source>
        <dbReference type="Proteomes" id="UP000236728"/>
    </source>
</evidence>
<feature type="transmembrane region" description="Helical" evidence="1">
    <location>
        <begin position="165"/>
        <end position="189"/>
    </location>
</feature>
<evidence type="ECO:0008006" key="4">
    <source>
        <dbReference type="Google" id="ProtNLM"/>
    </source>
</evidence>
<name>A0A1H5UQM7_9BACT</name>
<proteinExistence type="predicted"/>
<keyword evidence="1" id="KW-0472">Membrane</keyword>
<evidence type="ECO:0000313" key="2">
    <source>
        <dbReference type="EMBL" id="SEF76748.1"/>
    </source>
</evidence>
<organism evidence="2 3">
    <name type="scientific">Bryocella elongata</name>
    <dbReference type="NCBI Taxonomy" id="863522"/>
    <lineage>
        <taxon>Bacteria</taxon>
        <taxon>Pseudomonadati</taxon>
        <taxon>Acidobacteriota</taxon>
        <taxon>Terriglobia</taxon>
        <taxon>Terriglobales</taxon>
        <taxon>Acidobacteriaceae</taxon>
        <taxon>Bryocella</taxon>
    </lineage>
</organism>
<sequence length="423" mass="46194">MLTDTLRSGSPYTDEEKVAVEEQLERLLANPYFSHSRRFPSFLRYVTEHTLAGEADQLKERTLGIEIFGKPPTYDTATDPIVRVTAAEIRKRIAQYYQDPGHSHELRVSLPPGSYVPVFTPAHPEVEAVASLSADVEEAPSTSPGSEIDGLPEARRVTASMRSRSILLGGLILAAGLLALAGSGLWRMWVGSSATAEAEFWRPVLNSADPVLICIADQTQYSAITLRDAQDPSRQVTLKDNLTAVVIDDVSPIAKIAGVLEASHKHYSLLGEGVTTLSQLRSGPSVMVGAFDNTWTLRLLAPLRFHFANDPAMNTFSIVDTQSPTQQRWVVHRSQQLATNNYRDYAIVARFTDVTTGKPTVVAAGIGRGGTISAGEFVTNEELLRTALARIPNRRNSNLEVVLSADIIDGEPGTPKVEAVYFW</sequence>
<dbReference type="OrthoDB" id="115074at2"/>
<protein>
    <recommendedName>
        <fullName evidence="4">Adenylate cyclase</fullName>
    </recommendedName>
</protein>
<gene>
    <name evidence="2" type="ORF">SAMN05421819_1115</name>
</gene>
<keyword evidence="1" id="KW-1133">Transmembrane helix</keyword>
<reference evidence="2 3" key="1">
    <citation type="submission" date="2016-10" db="EMBL/GenBank/DDBJ databases">
        <authorList>
            <person name="de Groot N.N."/>
        </authorList>
    </citation>
    <scope>NUCLEOTIDE SEQUENCE [LARGE SCALE GENOMIC DNA]</scope>
    <source>
        <strain evidence="2 3">DSM 22489</strain>
    </source>
</reference>
<evidence type="ECO:0000256" key="1">
    <source>
        <dbReference type="SAM" id="Phobius"/>
    </source>
</evidence>